<proteinExistence type="predicted"/>
<comment type="caution">
    <text evidence="1">The sequence shown here is derived from an EMBL/GenBank/DDBJ whole genome shotgun (WGS) entry which is preliminary data.</text>
</comment>
<reference evidence="1 2" key="1">
    <citation type="submission" date="2016-03" db="EMBL/GenBank/DDBJ databases">
        <title>EvidentialGene: Evidence-directed Construction of Genes on Genomes.</title>
        <authorList>
            <person name="Gilbert D.G."/>
            <person name="Choi J.-H."/>
            <person name="Mockaitis K."/>
            <person name="Colbourne J."/>
            <person name="Pfrender M."/>
        </authorList>
    </citation>
    <scope>NUCLEOTIDE SEQUENCE [LARGE SCALE GENOMIC DNA]</scope>
    <source>
        <strain evidence="1 2">Xinb3</strain>
        <tissue evidence="1">Complete organism</tissue>
    </source>
</reference>
<evidence type="ECO:0000313" key="2">
    <source>
        <dbReference type="Proteomes" id="UP000076858"/>
    </source>
</evidence>
<gene>
    <name evidence="1" type="ORF">APZ42_013523</name>
</gene>
<feature type="non-terminal residue" evidence="1">
    <location>
        <position position="1"/>
    </location>
</feature>
<organism evidence="1 2">
    <name type="scientific">Daphnia magna</name>
    <dbReference type="NCBI Taxonomy" id="35525"/>
    <lineage>
        <taxon>Eukaryota</taxon>
        <taxon>Metazoa</taxon>
        <taxon>Ecdysozoa</taxon>
        <taxon>Arthropoda</taxon>
        <taxon>Crustacea</taxon>
        <taxon>Branchiopoda</taxon>
        <taxon>Diplostraca</taxon>
        <taxon>Cladocera</taxon>
        <taxon>Anomopoda</taxon>
        <taxon>Daphniidae</taxon>
        <taxon>Daphnia</taxon>
    </lineage>
</organism>
<protein>
    <submittedName>
        <fullName evidence="1">Uncharacterized protein</fullName>
    </submittedName>
</protein>
<keyword evidence="2" id="KW-1185">Reference proteome</keyword>
<name>A0A162QSN7_9CRUS</name>
<dbReference type="OrthoDB" id="6371942at2759"/>
<dbReference type="EMBL" id="LRGB01000295">
    <property type="protein sequence ID" value="KZS19921.1"/>
    <property type="molecule type" value="Genomic_DNA"/>
</dbReference>
<evidence type="ECO:0000313" key="1">
    <source>
        <dbReference type="EMBL" id="KZS19921.1"/>
    </source>
</evidence>
<sequence length="118" mass="13829">EFYAAHIITLKSKVFLRFGSLGFYNTIAKVESILQKHLKSEEAYIRDSFELVIKKIVCDGLSILSICCEEHRAEVVSFLIYEYVAFRYHIGSKLLKNEAQKKLKDKQQKHRKMFKLVV</sequence>
<accession>A0A162QSN7</accession>
<dbReference type="Proteomes" id="UP000076858">
    <property type="component" value="Unassembled WGS sequence"/>
</dbReference>
<dbReference type="AlphaFoldDB" id="A0A162QSN7"/>